<dbReference type="GO" id="GO:0000976">
    <property type="term" value="F:transcription cis-regulatory region binding"/>
    <property type="evidence" value="ECO:0007669"/>
    <property type="project" value="TreeGrafter"/>
</dbReference>
<reference evidence="6 7" key="1">
    <citation type="submission" date="2021-04" db="EMBL/GenBank/DDBJ databases">
        <authorList>
            <person name="Tang X."/>
            <person name="Zhou X."/>
            <person name="Chen X."/>
            <person name="Cernava T."/>
            <person name="Zhang C."/>
        </authorList>
    </citation>
    <scope>NUCLEOTIDE SEQUENCE [LARGE SCALE GENOMIC DNA]</scope>
    <source>
        <strain evidence="6 7">BH-SS-21</strain>
    </source>
</reference>
<comment type="caution">
    <text evidence="6">The sequence shown here is derived from an EMBL/GenBank/DDBJ whole genome shotgun (WGS) entry which is preliminary data.</text>
</comment>
<evidence type="ECO:0000256" key="3">
    <source>
        <dbReference type="PROSITE-ProRule" id="PRU01091"/>
    </source>
</evidence>
<evidence type="ECO:0000259" key="4">
    <source>
        <dbReference type="PROSITE" id="PS50110"/>
    </source>
</evidence>
<keyword evidence="2" id="KW-0597">Phosphoprotein</keyword>
<dbReference type="PROSITE" id="PS51755">
    <property type="entry name" value="OMPR_PHOB"/>
    <property type="match status" value="1"/>
</dbReference>
<feature type="domain" description="OmpR/PhoB-type" evidence="5">
    <location>
        <begin position="124"/>
        <end position="219"/>
    </location>
</feature>
<organism evidence="6 7">
    <name type="scientific">Streptomyces liliiviolaceus</name>
    <dbReference type="NCBI Taxonomy" id="2823109"/>
    <lineage>
        <taxon>Bacteria</taxon>
        <taxon>Bacillati</taxon>
        <taxon>Actinomycetota</taxon>
        <taxon>Actinomycetes</taxon>
        <taxon>Kitasatosporales</taxon>
        <taxon>Streptomycetaceae</taxon>
        <taxon>Streptomyces</taxon>
    </lineage>
</organism>
<dbReference type="GO" id="GO:0000156">
    <property type="term" value="F:phosphorelay response regulator activity"/>
    <property type="evidence" value="ECO:0007669"/>
    <property type="project" value="TreeGrafter"/>
</dbReference>
<evidence type="ECO:0000256" key="2">
    <source>
        <dbReference type="PROSITE-ProRule" id="PRU00169"/>
    </source>
</evidence>
<dbReference type="InterPro" id="IPR039420">
    <property type="entry name" value="WalR-like"/>
</dbReference>
<dbReference type="Pfam" id="PF00072">
    <property type="entry name" value="Response_reg"/>
    <property type="match status" value="1"/>
</dbReference>
<evidence type="ECO:0000259" key="5">
    <source>
        <dbReference type="PROSITE" id="PS51755"/>
    </source>
</evidence>
<dbReference type="InterPro" id="IPR001789">
    <property type="entry name" value="Sig_transdc_resp-reg_receiver"/>
</dbReference>
<dbReference type="InterPro" id="IPR036388">
    <property type="entry name" value="WH-like_DNA-bd_sf"/>
</dbReference>
<dbReference type="Pfam" id="PF00486">
    <property type="entry name" value="Trans_reg_C"/>
    <property type="match status" value="1"/>
</dbReference>
<dbReference type="InterPro" id="IPR011006">
    <property type="entry name" value="CheY-like_superfamily"/>
</dbReference>
<dbReference type="RefSeq" id="WP_210886063.1">
    <property type="nucleotide sequence ID" value="NZ_JAGPYQ010000001.1"/>
</dbReference>
<evidence type="ECO:0000313" key="6">
    <source>
        <dbReference type="EMBL" id="MBQ0851356.1"/>
    </source>
</evidence>
<keyword evidence="1 3" id="KW-0238">DNA-binding</keyword>
<dbReference type="Gene3D" id="1.10.10.10">
    <property type="entry name" value="Winged helix-like DNA-binding domain superfamily/Winged helix DNA-binding domain"/>
    <property type="match status" value="1"/>
</dbReference>
<evidence type="ECO:0000313" key="7">
    <source>
        <dbReference type="Proteomes" id="UP000677413"/>
    </source>
</evidence>
<dbReference type="Gene3D" id="6.10.250.690">
    <property type="match status" value="1"/>
</dbReference>
<gene>
    <name evidence="6" type="ORF">J8N05_24635</name>
</gene>
<evidence type="ECO:0000256" key="1">
    <source>
        <dbReference type="ARBA" id="ARBA00023125"/>
    </source>
</evidence>
<dbReference type="GO" id="GO:0032993">
    <property type="term" value="C:protein-DNA complex"/>
    <property type="evidence" value="ECO:0007669"/>
    <property type="project" value="TreeGrafter"/>
</dbReference>
<keyword evidence="7" id="KW-1185">Reference proteome</keyword>
<name>A0A940XWE7_9ACTN</name>
<dbReference type="PROSITE" id="PS50110">
    <property type="entry name" value="RESPONSE_REGULATORY"/>
    <property type="match status" value="1"/>
</dbReference>
<feature type="domain" description="Response regulatory" evidence="4">
    <location>
        <begin position="2"/>
        <end position="116"/>
    </location>
</feature>
<accession>A0A940XWE7</accession>
<dbReference type="SMART" id="SM00862">
    <property type="entry name" value="Trans_reg_C"/>
    <property type="match status" value="1"/>
</dbReference>
<dbReference type="InterPro" id="IPR001867">
    <property type="entry name" value="OmpR/PhoB-type_DNA-bd"/>
</dbReference>
<dbReference type="SMART" id="SM00448">
    <property type="entry name" value="REC"/>
    <property type="match status" value="1"/>
</dbReference>
<dbReference type="Proteomes" id="UP000677413">
    <property type="component" value="Unassembled WGS sequence"/>
</dbReference>
<dbReference type="GO" id="GO:0005829">
    <property type="term" value="C:cytosol"/>
    <property type="evidence" value="ECO:0007669"/>
    <property type="project" value="TreeGrafter"/>
</dbReference>
<protein>
    <submittedName>
        <fullName evidence="6">Response regulator transcription factor</fullName>
    </submittedName>
</protein>
<dbReference type="PANTHER" id="PTHR48111">
    <property type="entry name" value="REGULATOR OF RPOS"/>
    <property type="match status" value="1"/>
</dbReference>
<dbReference type="PANTHER" id="PTHR48111:SF36">
    <property type="entry name" value="TRANSCRIPTIONAL REGULATORY PROTEIN CUTR"/>
    <property type="match status" value="1"/>
</dbReference>
<dbReference type="AlphaFoldDB" id="A0A940XWE7"/>
<dbReference type="GO" id="GO:0006355">
    <property type="term" value="P:regulation of DNA-templated transcription"/>
    <property type="evidence" value="ECO:0007669"/>
    <property type="project" value="InterPro"/>
</dbReference>
<proteinExistence type="predicted"/>
<sequence length="230" mass="25017">MRVLVLEDDPDLGPVVAARLRDAGFAVDLARTLAEADLKLAVNGYDCVVADRSVPDGDSLTLLAAHRRKGSALPFLLLTALDAVSDRVAGFEHGADDYLVKPFAFAELVVRVRALCRREQPARLPVLRAGDLEVDLPRRRVSRAGVLLSLSAKEFAVLEVLMLRAGQVVTRTELIESCWDEASEPMSNVVDVLIGQLRRRLGPPDPIGTVRGVGYRLDDTGRERATGART</sequence>
<dbReference type="EMBL" id="JAGPYQ010000001">
    <property type="protein sequence ID" value="MBQ0851356.1"/>
    <property type="molecule type" value="Genomic_DNA"/>
</dbReference>
<dbReference type="Gene3D" id="3.40.50.2300">
    <property type="match status" value="1"/>
</dbReference>
<dbReference type="SUPFAM" id="SSF52172">
    <property type="entry name" value="CheY-like"/>
    <property type="match status" value="1"/>
</dbReference>
<dbReference type="CDD" id="cd00383">
    <property type="entry name" value="trans_reg_C"/>
    <property type="match status" value="1"/>
</dbReference>
<feature type="modified residue" description="4-aspartylphosphate" evidence="2">
    <location>
        <position position="51"/>
    </location>
</feature>
<feature type="DNA-binding region" description="OmpR/PhoB-type" evidence="3">
    <location>
        <begin position="124"/>
        <end position="219"/>
    </location>
</feature>